<proteinExistence type="predicted"/>
<organism evidence="2 3">
    <name type="scientific">Kocuria rhizophila (strain ATCC 9341 / DSM 348 / NBRC 103217 / DC2201)</name>
    <dbReference type="NCBI Taxonomy" id="378753"/>
    <lineage>
        <taxon>Bacteria</taxon>
        <taxon>Bacillati</taxon>
        <taxon>Actinomycetota</taxon>
        <taxon>Actinomycetes</taxon>
        <taxon>Micrococcales</taxon>
        <taxon>Micrococcaceae</taxon>
        <taxon>Kocuria</taxon>
    </lineage>
</organism>
<sequence>MTAMPRRPAPSAAAPLRRRSAAVVAVALLLATTVLTALTACAPDPVPTTDCTHYGLAADDPRARPHTVTRATQETDGDQTQAGALGRLDQSFTHGDTTSSFHVVDGGVDPSRPVGLVVDLHGDGGAEFYEPGGRTTCLAAVAASHNALLAVPLTPDGAEDRTWWQEIGPNLRWLRALTEEKLLTDLPVARDRVTWMGYSGGAEMMTYGVLSGARDLVTGGAVMIGGGGAPDALVQPATARQKKDLPLWWATGSNDVGTDPNADFDALRAAREGQRFYEERGFRRTRLHVAQGRDHFDMPDAAILDELLGAEEPSPTATR</sequence>
<dbReference type="OrthoDB" id="4404863at2"/>
<keyword evidence="3" id="KW-1185">Reference proteome</keyword>
<evidence type="ECO:0000256" key="1">
    <source>
        <dbReference type="SAM" id="MobiDB-lite"/>
    </source>
</evidence>
<evidence type="ECO:0000313" key="3">
    <source>
        <dbReference type="Proteomes" id="UP000008838"/>
    </source>
</evidence>
<evidence type="ECO:0008006" key="4">
    <source>
        <dbReference type="Google" id="ProtNLM"/>
    </source>
</evidence>
<name>B2GGF1_KOCRD</name>
<dbReference type="Gene3D" id="3.40.50.1820">
    <property type="entry name" value="alpha/beta hydrolase"/>
    <property type="match status" value="1"/>
</dbReference>
<evidence type="ECO:0000313" key="2">
    <source>
        <dbReference type="EMBL" id="BAG29491.1"/>
    </source>
</evidence>
<dbReference type="AlphaFoldDB" id="B2GGF1"/>
<dbReference type="InterPro" id="IPR029058">
    <property type="entry name" value="AB_hydrolase_fold"/>
</dbReference>
<reference evidence="2 3" key="1">
    <citation type="journal article" date="2008" name="J. Bacteriol.">
        <title>Complete genome sequence of the soil actinomycete Kocuria rhizophila.</title>
        <authorList>
            <person name="Takarada H."/>
            <person name="Sekine M."/>
            <person name="Kosugi H."/>
            <person name="Matsuo Y."/>
            <person name="Fujisawa T."/>
            <person name="Omata S."/>
            <person name="Kishi E."/>
            <person name="Shimizu A."/>
            <person name="Tsukatani N."/>
            <person name="Tanikawa S."/>
            <person name="Fujita N."/>
            <person name="Harayama S."/>
        </authorList>
    </citation>
    <scope>NUCLEOTIDE SEQUENCE [LARGE SCALE GENOMIC DNA]</scope>
    <source>
        <strain evidence="3">ATCC 9341 / DSM 348 / NBRC 103217 / DC2201</strain>
    </source>
</reference>
<accession>B2GGF1</accession>
<feature type="region of interest" description="Disordered" evidence="1">
    <location>
        <begin position="59"/>
        <end position="82"/>
    </location>
</feature>
<protein>
    <recommendedName>
        <fullName evidence="4">Esterase</fullName>
    </recommendedName>
</protein>
<dbReference type="SUPFAM" id="SSF53474">
    <property type="entry name" value="alpha/beta-Hydrolases"/>
    <property type="match status" value="1"/>
</dbReference>
<dbReference type="HOGENOM" id="CLU_057660_0_0_11"/>
<dbReference type="STRING" id="378753.KRH_11440"/>
<feature type="compositionally biased region" description="Polar residues" evidence="1">
    <location>
        <begin position="69"/>
        <end position="82"/>
    </location>
</feature>
<dbReference type="KEGG" id="krh:KRH_11440"/>
<gene>
    <name evidence="2" type="ordered locus">KRH_11440</name>
</gene>
<dbReference type="Proteomes" id="UP000008838">
    <property type="component" value="Chromosome"/>
</dbReference>
<dbReference type="eggNOG" id="COG5479">
    <property type="taxonomic scope" value="Bacteria"/>
</dbReference>
<dbReference type="EMBL" id="AP009152">
    <property type="protein sequence ID" value="BAG29491.1"/>
    <property type="molecule type" value="Genomic_DNA"/>
</dbReference>